<accession>A0A4U7AQU0</accession>
<dbReference type="EMBL" id="PTQR01000094">
    <property type="protein sequence ID" value="TKX20269.1"/>
    <property type="molecule type" value="Genomic_DNA"/>
</dbReference>
<sequence>MYNNIAQQSYLCLGNREYDYDDESSYHDVNSEHWVTEGRHGRDQVLPTLWPLAAACRKTYHEAIGVLYRHLVVNIDIAPRMSLSADTATRLAASALLTHVRDLHISTPVRSDSSNTFERIFGMFDWGFNLKVLTINWFLGVTHGDFAGEHFMTALYPKFKPFTAGRKLQDWEDERIAVKERLSDAWMKLKIKQKVSIECGWNDGEDTEFVGIIKEADKQRIQQLGLSEDPDDQSTFLLKLTVEDWV</sequence>
<protein>
    <submittedName>
        <fullName evidence="1">Uncharacterized protein</fullName>
    </submittedName>
</protein>
<evidence type="ECO:0000313" key="2">
    <source>
        <dbReference type="Proteomes" id="UP000308133"/>
    </source>
</evidence>
<reference evidence="1 2" key="1">
    <citation type="submission" date="2018-02" db="EMBL/GenBank/DDBJ databases">
        <title>Draft genome sequences of Elsinoe sp., causing black scab on jojoba.</title>
        <authorList>
            <person name="Stodart B."/>
            <person name="Jeffress S."/>
            <person name="Ash G."/>
            <person name="Arun Chinnappa K."/>
        </authorList>
    </citation>
    <scope>NUCLEOTIDE SEQUENCE [LARGE SCALE GENOMIC DNA]</scope>
    <source>
        <strain evidence="1 2">Hillstone_2</strain>
    </source>
</reference>
<comment type="caution">
    <text evidence="1">The sequence shown here is derived from an EMBL/GenBank/DDBJ whole genome shotgun (WGS) entry which is preliminary data.</text>
</comment>
<organism evidence="1 2">
    <name type="scientific">Elsinoe australis</name>
    <dbReference type="NCBI Taxonomy" id="40998"/>
    <lineage>
        <taxon>Eukaryota</taxon>
        <taxon>Fungi</taxon>
        <taxon>Dikarya</taxon>
        <taxon>Ascomycota</taxon>
        <taxon>Pezizomycotina</taxon>
        <taxon>Dothideomycetes</taxon>
        <taxon>Dothideomycetidae</taxon>
        <taxon>Myriangiales</taxon>
        <taxon>Elsinoaceae</taxon>
        <taxon>Elsinoe</taxon>
    </lineage>
</organism>
<proteinExistence type="predicted"/>
<dbReference type="AlphaFoldDB" id="A0A4U7AQU0"/>
<name>A0A4U7AQU0_9PEZI</name>
<evidence type="ECO:0000313" key="1">
    <source>
        <dbReference type="EMBL" id="TKX20269.1"/>
    </source>
</evidence>
<dbReference type="Proteomes" id="UP000308133">
    <property type="component" value="Unassembled WGS sequence"/>
</dbReference>
<gene>
    <name evidence="1" type="ORF">C1H76_7522</name>
</gene>